<feature type="domain" description="Cadherin" evidence="2">
    <location>
        <begin position="433"/>
        <end position="542"/>
    </location>
</feature>
<dbReference type="AlphaFoldDB" id="A0A0B8PR30"/>
<dbReference type="InterPro" id="IPR010221">
    <property type="entry name" value="VCBS_dom"/>
</dbReference>
<organism evidence="3 4">
    <name type="scientific">Vibrio ishigakensis</name>
    <dbReference type="NCBI Taxonomy" id="1481914"/>
    <lineage>
        <taxon>Bacteria</taxon>
        <taxon>Pseudomonadati</taxon>
        <taxon>Pseudomonadota</taxon>
        <taxon>Gammaproteobacteria</taxon>
        <taxon>Vibrionales</taxon>
        <taxon>Vibrionaceae</taxon>
        <taxon>Vibrio</taxon>
    </lineage>
</organism>
<dbReference type="InterPro" id="IPR002126">
    <property type="entry name" value="Cadherin-like_dom"/>
</dbReference>
<dbReference type="InterPro" id="IPR040853">
    <property type="entry name" value="RapA2_cadherin-like"/>
</dbReference>
<dbReference type="Proteomes" id="UP000031670">
    <property type="component" value="Unassembled WGS sequence"/>
</dbReference>
<feature type="region of interest" description="Disordered" evidence="1">
    <location>
        <begin position="1"/>
        <end position="23"/>
    </location>
</feature>
<evidence type="ECO:0000256" key="1">
    <source>
        <dbReference type="SAM" id="MobiDB-lite"/>
    </source>
</evidence>
<dbReference type="Pfam" id="PF17892">
    <property type="entry name" value="Cadherin_5"/>
    <property type="match status" value="2"/>
</dbReference>
<reference evidence="3 4" key="2">
    <citation type="submission" date="2015-01" db="EMBL/GenBank/DDBJ databases">
        <authorList>
            <consortium name="NBRP consortium"/>
            <person name="Sawabe T."/>
            <person name="Meirelles P."/>
            <person name="Feng G."/>
            <person name="Sayaka M."/>
            <person name="Hattori M."/>
            <person name="Ohkuma M."/>
        </authorList>
    </citation>
    <scope>NUCLEOTIDE SEQUENCE [LARGE SCALE GENOMIC DNA]</scope>
    <source>
        <strain evidence="3 4">JCM19232</strain>
    </source>
</reference>
<dbReference type="Gene3D" id="2.60.40.10">
    <property type="entry name" value="Immunoglobulins"/>
    <property type="match status" value="5"/>
</dbReference>
<dbReference type="GO" id="GO:0007156">
    <property type="term" value="P:homophilic cell adhesion via plasma membrane adhesion molecules"/>
    <property type="evidence" value="ECO:0007669"/>
    <property type="project" value="InterPro"/>
</dbReference>
<comment type="caution">
    <text evidence="3">The sequence shown here is derived from an EMBL/GenBank/DDBJ whole genome shotgun (WGS) entry which is preliminary data.</text>
</comment>
<evidence type="ECO:0000259" key="2">
    <source>
        <dbReference type="PROSITE" id="PS50268"/>
    </source>
</evidence>
<accession>A0A0B8PR30</accession>
<dbReference type="Gene3D" id="2.60.40.3440">
    <property type="match status" value="2"/>
</dbReference>
<dbReference type="EMBL" id="BBSA01000021">
    <property type="protein sequence ID" value="GAM65598.1"/>
    <property type="molecule type" value="Genomic_DNA"/>
</dbReference>
<feature type="region of interest" description="Disordered" evidence="1">
    <location>
        <begin position="90"/>
        <end position="113"/>
    </location>
</feature>
<evidence type="ECO:0000313" key="3">
    <source>
        <dbReference type="EMBL" id="GAM65598.1"/>
    </source>
</evidence>
<dbReference type="PROSITE" id="PS50268">
    <property type="entry name" value="CADHERIN_2"/>
    <property type="match status" value="1"/>
</dbReference>
<dbReference type="GO" id="GO:0005509">
    <property type="term" value="F:calcium ion binding"/>
    <property type="evidence" value="ECO:0007669"/>
    <property type="project" value="InterPro"/>
</dbReference>
<sequence>MDETDSAITTSGTLTSTDVDNPDNAFTASTLHGTNGDLTIDANGHWTFTANSAFNQLNVGDKVEETFTVTSVDGTPSTVKVTINGTNDRPTISGVSTGNVIEQGSSTPGTADATGTLTASDLDTADTVKWAVTQPQGQMGTLSIDQQGHWHYRLDNTIGSATDKLAAGEHQSESFWVTATDSAGATVPHKIVIDVQGSNDNPVVSGWTQLPAGKEDQPVTIKASDLLAHTSDVDTTDILHVSNLQATHGSLTDNKDGTYTFTPDKDFNGEIKLTYDVVDGHGGSVSTQAKFDLTAAPDNAIITDAQTNADLRGVTEDRGYIDTHYQIHYEGKLNIQDPDAGEAQFDPNIGPQTYQGIGYDTKLGGHVVLMRDGHYTYTIDNRNIQNLAQGEVKHDSAVIRSVDGTTHTIELTVHGTNDAPTINAQSHSVMEGGSVLQGQMVGQDVDTGATLTYSITKPVDGLTFNADGSYTFDPTDASYDHLSQGKSQTLTIPVTVTDEHGASSTQNLEIVVTGTNDAAKVSGVDTGSVHENQAGQNMSPDFAQPGMSKISHDGLMTSGQLSIVDPDAGEAGFDTKGGLYSYHGQYGHLLLHEDGHWDYKVAAGQTDWLRQGASTTVGTIIDKLGSGETLTDTITVQTKDGTTHDIVITIHGDNDAPYVSGEVQLNSGKEDLPQIITQAELLANSIDVDHNDIGQLSVANLHADHGSILDNKDGTYTFTPDKDYNGQVHFTYDVKDAHGGTTHTGATTTLAAQNDAATLPPSQATNFVTEDHLKSGTHTNELWSGWKNIDIQDIDSPSEAKVTQIEINGVTHTVPADFAMNLAGTHGTFNFTHSTDGHNKWSYSADNSHTEVQELSSGESLTDTITLITADGTRIPLTAKILGTDDHVIIDTPDALTAALGTAVEDKITSISGTLLAHDSDSKDSVTFTAGNSVGSYGTLYVDSNGHWHYDLDHSKANTLQQGETKAEGFDIIATSTDGSTATKHIEVLVEGSNDTATIAVTSNPDVHEDASKSPVEIISGKLTAVDPDHDQSAFSTDVGKRHDPFNSGVHGGLHISKDGSWTYTVNNSQIQQLAAGQEEHVQYNVHTVGGDTHVIDIKIVGTNDIPTVSATTLAHGTEDTHYQMQASQFGFTDVDTGDTLHSIAITDLPPAAQGKFVLDGHDITAGQSIAATDISKLQFIPAQDSMVTYSSDIPLMTDMSTHKKQPTLCI</sequence>
<dbReference type="NCBIfam" id="NF012211">
    <property type="entry name" value="tand_rpt_95"/>
    <property type="match status" value="2"/>
</dbReference>
<dbReference type="NCBIfam" id="TIGR01965">
    <property type="entry name" value="VCBS_repeat"/>
    <property type="match status" value="8"/>
</dbReference>
<reference evidence="3 4" key="1">
    <citation type="submission" date="2015-01" db="EMBL/GenBank/DDBJ databases">
        <title>Vibrio sp. C5 JCM 19232 whole genome shotgun sequence.</title>
        <authorList>
            <person name="Sawabe T."/>
            <person name="Meirelles P."/>
            <person name="Feng G."/>
            <person name="Sayaka M."/>
            <person name="Hattori M."/>
            <person name="Ohkuma M."/>
        </authorList>
    </citation>
    <scope>NUCLEOTIDE SEQUENCE [LARGE SCALE GENOMIC DNA]</scope>
    <source>
        <strain evidence="3 4">JCM19232</strain>
    </source>
</reference>
<dbReference type="InterPro" id="IPR041690">
    <property type="entry name" value="Cadherin_5"/>
</dbReference>
<protein>
    <submittedName>
        <fullName evidence="3">Probable RTX</fullName>
    </submittedName>
</protein>
<dbReference type="InterPro" id="IPR013783">
    <property type="entry name" value="Ig-like_fold"/>
</dbReference>
<gene>
    <name evidence="3" type="ORF">JCM19232_4945</name>
</gene>
<evidence type="ECO:0000313" key="4">
    <source>
        <dbReference type="Proteomes" id="UP000031670"/>
    </source>
</evidence>
<dbReference type="GO" id="GO:0016020">
    <property type="term" value="C:membrane"/>
    <property type="evidence" value="ECO:0007669"/>
    <property type="project" value="InterPro"/>
</dbReference>
<dbReference type="Pfam" id="PF17803">
    <property type="entry name" value="Cadherin_4"/>
    <property type="match status" value="3"/>
</dbReference>
<name>A0A0B8PR30_9VIBR</name>
<proteinExistence type="predicted"/>
<feature type="compositionally biased region" description="Polar residues" evidence="1">
    <location>
        <begin position="90"/>
        <end position="108"/>
    </location>
</feature>